<feature type="compositionally biased region" description="Low complexity" evidence="1">
    <location>
        <begin position="21"/>
        <end position="44"/>
    </location>
</feature>
<feature type="compositionally biased region" description="Basic and acidic residues" evidence="1">
    <location>
        <begin position="273"/>
        <end position="301"/>
    </location>
</feature>
<protein>
    <submittedName>
        <fullName evidence="2">Uncharacterized protein</fullName>
    </submittedName>
</protein>
<dbReference type="Gene3D" id="2.40.70.10">
    <property type="entry name" value="Acid Proteases"/>
    <property type="match status" value="1"/>
</dbReference>
<feature type="compositionally biased region" description="Polar residues" evidence="1">
    <location>
        <begin position="45"/>
        <end position="72"/>
    </location>
</feature>
<dbReference type="InterPro" id="IPR021109">
    <property type="entry name" value="Peptidase_aspartic_dom_sf"/>
</dbReference>
<gene>
    <name evidence="2" type="ORF">G7Y89_g9784</name>
</gene>
<accession>A0A8H4W1J7</accession>
<evidence type="ECO:0000313" key="2">
    <source>
        <dbReference type="EMBL" id="KAF4628365.1"/>
    </source>
</evidence>
<evidence type="ECO:0000313" key="3">
    <source>
        <dbReference type="Proteomes" id="UP000566819"/>
    </source>
</evidence>
<dbReference type="AlphaFoldDB" id="A0A8H4W1J7"/>
<organism evidence="2 3">
    <name type="scientific">Cudoniella acicularis</name>
    <dbReference type="NCBI Taxonomy" id="354080"/>
    <lineage>
        <taxon>Eukaryota</taxon>
        <taxon>Fungi</taxon>
        <taxon>Dikarya</taxon>
        <taxon>Ascomycota</taxon>
        <taxon>Pezizomycotina</taxon>
        <taxon>Leotiomycetes</taxon>
        <taxon>Helotiales</taxon>
        <taxon>Tricladiaceae</taxon>
        <taxon>Cudoniella</taxon>
    </lineage>
</organism>
<feature type="region of interest" description="Disordered" evidence="1">
    <location>
        <begin position="1"/>
        <end position="127"/>
    </location>
</feature>
<comment type="caution">
    <text evidence="2">The sequence shown here is derived from an EMBL/GenBank/DDBJ whole genome shotgun (WGS) entry which is preliminary data.</text>
</comment>
<dbReference type="Proteomes" id="UP000566819">
    <property type="component" value="Unassembled WGS sequence"/>
</dbReference>
<proteinExistence type="predicted"/>
<keyword evidence="3" id="KW-1185">Reference proteome</keyword>
<feature type="region of interest" description="Disordered" evidence="1">
    <location>
        <begin position="273"/>
        <end position="325"/>
    </location>
</feature>
<sequence>MANPFNEPGRATNPQDSPGYPQSSPYNSFNFNSNQFLNSQNPSFGNSFGHGSTQYRIEQAQHPAQYQAQNQYRHTEGYNKPPQQNPSDAQPAWQSPAGSPRSYEQNNSLPTPQIQQESGGFGQGDNQGFRYVAEETAAVEEYVQQKLPATNIEIARQDGGTQCWESLRAMGDTGTELNWINRQTAIDCGLQINAGVAEEWMTFDGKTFSSFEFVRSTWSVSGAAKTHRTEFRVIPNAPFDALFGRNYLEHHAGELEFMAPGGAALVLVRGKSKKSEEELMEENRARKEKESAELARYRQQEESGGSSKGQKKGNSSNSGRKERKK</sequence>
<evidence type="ECO:0000256" key="1">
    <source>
        <dbReference type="SAM" id="MobiDB-lite"/>
    </source>
</evidence>
<feature type="compositionally biased region" description="Polar residues" evidence="1">
    <location>
        <begin position="81"/>
        <end position="118"/>
    </location>
</feature>
<dbReference type="OrthoDB" id="3544869at2759"/>
<name>A0A8H4W1J7_9HELO</name>
<dbReference type="EMBL" id="JAAMPI010000822">
    <property type="protein sequence ID" value="KAF4628365.1"/>
    <property type="molecule type" value="Genomic_DNA"/>
</dbReference>
<reference evidence="2 3" key="1">
    <citation type="submission" date="2020-03" db="EMBL/GenBank/DDBJ databases">
        <title>Draft Genome Sequence of Cudoniella acicularis.</title>
        <authorList>
            <person name="Buettner E."/>
            <person name="Kellner H."/>
        </authorList>
    </citation>
    <scope>NUCLEOTIDE SEQUENCE [LARGE SCALE GENOMIC DNA]</scope>
    <source>
        <strain evidence="2 3">DSM 108380</strain>
    </source>
</reference>